<evidence type="ECO:0000256" key="2">
    <source>
        <dbReference type="SAM" id="MobiDB-lite"/>
    </source>
</evidence>
<feature type="compositionally biased region" description="Polar residues" evidence="2">
    <location>
        <begin position="106"/>
        <end position="137"/>
    </location>
</feature>
<feature type="region of interest" description="Disordered" evidence="2">
    <location>
        <begin position="242"/>
        <end position="261"/>
    </location>
</feature>
<feature type="region of interest" description="Disordered" evidence="2">
    <location>
        <begin position="419"/>
        <end position="470"/>
    </location>
</feature>
<comment type="caution">
    <text evidence="4">The sequence shown here is derived from an EMBL/GenBank/DDBJ whole genome shotgun (WGS) entry which is preliminary data.</text>
</comment>
<proteinExistence type="predicted"/>
<dbReference type="EMBL" id="MPUK01000004">
    <property type="protein sequence ID" value="ONH67388.1"/>
    <property type="molecule type" value="Genomic_DNA"/>
</dbReference>
<dbReference type="Pfam" id="PF06221">
    <property type="entry name" value="zf-C2HC5"/>
    <property type="match status" value="1"/>
</dbReference>
<dbReference type="GO" id="GO:0072344">
    <property type="term" value="P:rescue of stalled ribosome"/>
    <property type="evidence" value="ECO:0007669"/>
    <property type="project" value="InterPro"/>
</dbReference>
<dbReference type="PANTHER" id="PTHR12963:SF4">
    <property type="entry name" value="ACTIVATING SIGNAL COINTEGRATOR 1"/>
    <property type="match status" value="1"/>
</dbReference>
<protein>
    <submittedName>
        <fullName evidence="4">Activating signal cointegrator 1</fullName>
    </submittedName>
</protein>
<dbReference type="AlphaFoldDB" id="A0A1V2L639"/>
<organism evidence="4 5">
    <name type="scientific">Cyberlindnera fabianii</name>
    <name type="common">Yeast</name>
    <name type="synonym">Hansenula fabianii</name>
    <dbReference type="NCBI Taxonomy" id="36022"/>
    <lineage>
        <taxon>Eukaryota</taxon>
        <taxon>Fungi</taxon>
        <taxon>Dikarya</taxon>
        <taxon>Ascomycota</taxon>
        <taxon>Saccharomycotina</taxon>
        <taxon>Saccharomycetes</taxon>
        <taxon>Phaffomycetales</taxon>
        <taxon>Phaffomycetaceae</taxon>
        <taxon>Cyberlindnera</taxon>
    </lineage>
</organism>
<dbReference type="InterPro" id="IPR039128">
    <property type="entry name" value="TRIP4-like"/>
</dbReference>
<reference evidence="5" key="1">
    <citation type="journal article" date="2017" name="Genome Announc.">
        <title>Genome sequences of Cyberlindnera fabianii 65, Pichia kudriavzevii 129, and Saccharomyces cerevisiae 131 isolated from fermented masau fruits in Zimbabwe.</title>
        <authorList>
            <person name="van Rijswijck I.M.H."/>
            <person name="Derks M.F.L."/>
            <person name="Abee T."/>
            <person name="de Ridder D."/>
            <person name="Smid E.J."/>
        </authorList>
    </citation>
    <scope>NUCLEOTIDE SEQUENCE [LARGE SCALE GENOMIC DNA]</scope>
    <source>
        <strain evidence="5">65</strain>
    </source>
</reference>
<evidence type="ECO:0000313" key="5">
    <source>
        <dbReference type="Proteomes" id="UP000189513"/>
    </source>
</evidence>
<dbReference type="GO" id="GO:0180022">
    <property type="term" value="C:RQC-trigger complex"/>
    <property type="evidence" value="ECO:0007669"/>
    <property type="project" value="InterPro"/>
</dbReference>
<evidence type="ECO:0000256" key="1">
    <source>
        <dbReference type="SAM" id="Coils"/>
    </source>
</evidence>
<name>A0A1V2L639_CYBFA</name>
<dbReference type="InterPro" id="IPR009349">
    <property type="entry name" value="TRIP4/RQT4_C2HC5_Znf"/>
</dbReference>
<accession>A0A1V2L639</accession>
<evidence type="ECO:0000313" key="4">
    <source>
        <dbReference type="EMBL" id="ONH67388.1"/>
    </source>
</evidence>
<feature type="coiled-coil region" evidence="1">
    <location>
        <begin position="277"/>
        <end position="318"/>
    </location>
</feature>
<dbReference type="GO" id="GO:0008270">
    <property type="term" value="F:zinc ion binding"/>
    <property type="evidence" value="ECO:0007669"/>
    <property type="project" value="InterPro"/>
</dbReference>
<dbReference type="GO" id="GO:0045893">
    <property type="term" value="P:positive regulation of DNA-templated transcription"/>
    <property type="evidence" value="ECO:0007669"/>
    <property type="project" value="TreeGrafter"/>
</dbReference>
<sequence length="525" mass="58990">MADRKALISDLFDLLPLDEESLGQMVDNALKLPSHSAITEYWLGLVGESPAALEFITKFTTQSSGTSRTTSRASSRAPSRTSSRVPSRATTPKPQIIPPTRRSDKNPWNQPTSTNMTANSTQARLSRASGSTTTSQLLDPPVEKVSKQSAKRSKQRKVDNLKDLEDILRKLEVQTIDESSTCDCMARKHPLFEVAPNCLNCGKIICIKEGLRPCSFCGKDLISAEEKAQIIKYLEAEREQLDEKQDKNSGALKPNEKKKKTKMTIASGAGVNLWQQQDLLFKKLEEESKKKAELEKKRLEEKKEMDEQAKEFEFYENQREVDADLLKAKQNLENLLNFQANSAERTRIIDQASDFELPTGSNLNIWSSGVEKALQLKKQQRQLRRQEKKEKELSGRGKRVMDITIGKDGKAVMREVKVTASSSNSVDGGADPSDDSDAEDAEEIARLEGDLKAQKDAKSKEDYASVWDPEKDAKRYEKPVYVGSLAESNHENGAEDEKSFPEFKWDRVQELQSTDRDLEEVIAVI</sequence>
<feature type="domain" description="TRIP4/RQT4 C2HC5-type zinc finger" evidence="3">
    <location>
        <begin position="181"/>
        <end position="231"/>
    </location>
</feature>
<dbReference type="Proteomes" id="UP000189513">
    <property type="component" value="Unassembled WGS sequence"/>
</dbReference>
<keyword evidence="5" id="KW-1185">Reference proteome</keyword>
<keyword evidence="1" id="KW-0175">Coiled coil</keyword>
<dbReference type="OMA" id="MWASPQE"/>
<dbReference type="VEuPathDB" id="FungiDB:BON22_2332"/>
<feature type="region of interest" description="Disordered" evidence="2">
    <location>
        <begin position="61"/>
        <end position="156"/>
    </location>
</feature>
<feature type="compositionally biased region" description="Basic and acidic residues" evidence="2">
    <location>
        <begin position="443"/>
        <end position="470"/>
    </location>
</feature>
<dbReference type="GO" id="GO:0005634">
    <property type="term" value="C:nucleus"/>
    <property type="evidence" value="ECO:0007669"/>
    <property type="project" value="InterPro"/>
</dbReference>
<gene>
    <name evidence="4" type="ORF">BON22_2332</name>
</gene>
<feature type="compositionally biased region" description="Acidic residues" evidence="2">
    <location>
        <begin position="432"/>
        <end position="442"/>
    </location>
</feature>
<dbReference type="STRING" id="36022.A0A1V2L639"/>
<dbReference type="PANTHER" id="PTHR12963">
    <property type="entry name" value="THYROID RECEPTOR INTERACTING PROTEIN RELATED"/>
    <property type="match status" value="1"/>
</dbReference>
<evidence type="ECO:0000259" key="3">
    <source>
        <dbReference type="Pfam" id="PF06221"/>
    </source>
</evidence>
<feature type="compositionally biased region" description="Low complexity" evidence="2">
    <location>
        <begin position="61"/>
        <end position="92"/>
    </location>
</feature>